<organism evidence="7 8">
    <name type="scientific">Menidia menidia</name>
    <name type="common">Atlantic silverside</name>
    <dbReference type="NCBI Taxonomy" id="238744"/>
    <lineage>
        <taxon>Eukaryota</taxon>
        <taxon>Metazoa</taxon>
        <taxon>Chordata</taxon>
        <taxon>Craniata</taxon>
        <taxon>Vertebrata</taxon>
        <taxon>Euteleostomi</taxon>
        <taxon>Actinopterygii</taxon>
        <taxon>Neopterygii</taxon>
        <taxon>Teleostei</taxon>
        <taxon>Neoteleostei</taxon>
        <taxon>Acanthomorphata</taxon>
        <taxon>Ovalentaria</taxon>
        <taxon>Atherinomorphae</taxon>
        <taxon>Atheriniformes</taxon>
        <taxon>Atherinopsidae</taxon>
        <taxon>Menidiinae</taxon>
        <taxon>Menidia</taxon>
    </lineage>
</organism>
<sequence>MLARDYPGSDSSNPVRQLPAGKSLTFLVSRDVSVVGHARGAEPRSRSLRTRTMSTLVTKIEPKWMRLTFRQPWASVMASSQVRMCTLPPEPPKPPEPPEPVIASKKPFKVDVVGGKRYSWCSCGHSRKQPFCDGAHRSQAPGLSPLRFVPERDATLWLCGCKRTRTPPHCDGSHKLDLVVSAALHRPAEDA</sequence>
<dbReference type="Gene3D" id="3.40.5.90">
    <property type="entry name" value="CDGSH iron-sulfur domain, mitoNEET-type"/>
    <property type="match status" value="2"/>
</dbReference>
<feature type="domain" description="Iron-binding zinc finger CDGSH type" evidence="6">
    <location>
        <begin position="143"/>
        <end position="180"/>
    </location>
</feature>
<evidence type="ECO:0000313" key="7">
    <source>
        <dbReference type="EMBL" id="CAG5945160.1"/>
    </source>
</evidence>
<dbReference type="PANTHER" id="PTHR46491">
    <property type="entry name" value="CDGSH IRON SULFUR DOMAIN PROTEIN HOMOLOG"/>
    <property type="match status" value="1"/>
</dbReference>
<keyword evidence="1" id="KW-0001">2Fe-2S</keyword>
<proteinExistence type="predicted"/>
<evidence type="ECO:0000256" key="5">
    <source>
        <dbReference type="ARBA" id="ARBA00034078"/>
    </source>
</evidence>
<dbReference type="Proteomes" id="UP000677803">
    <property type="component" value="Unassembled WGS sequence"/>
</dbReference>
<dbReference type="GO" id="GO:0051537">
    <property type="term" value="F:2 iron, 2 sulfur cluster binding"/>
    <property type="evidence" value="ECO:0007669"/>
    <property type="project" value="UniProtKB-KW"/>
</dbReference>
<dbReference type="InterPro" id="IPR042216">
    <property type="entry name" value="MitoNEET_CISD"/>
</dbReference>
<keyword evidence="3" id="KW-0408">Iron</keyword>
<dbReference type="GO" id="GO:0005739">
    <property type="term" value="C:mitochondrion"/>
    <property type="evidence" value="ECO:0007669"/>
    <property type="project" value="TreeGrafter"/>
</dbReference>
<dbReference type="EMBL" id="CAJRST010017779">
    <property type="protein sequence ID" value="CAG5945160.1"/>
    <property type="molecule type" value="Genomic_DNA"/>
</dbReference>
<evidence type="ECO:0000256" key="4">
    <source>
        <dbReference type="ARBA" id="ARBA00023014"/>
    </source>
</evidence>
<comment type="cofactor">
    <cofactor evidence="5">
        <name>[2Fe-2S] cluster</name>
        <dbReference type="ChEBI" id="CHEBI:190135"/>
    </cofactor>
</comment>
<dbReference type="Pfam" id="PF09360">
    <property type="entry name" value="zf-CDGSH"/>
    <property type="match status" value="1"/>
</dbReference>
<accession>A0A8S4BAM2</accession>
<reference evidence="7" key="1">
    <citation type="submission" date="2021-05" db="EMBL/GenBank/DDBJ databases">
        <authorList>
            <person name="Tigano A."/>
        </authorList>
    </citation>
    <scope>NUCLEOTIDE SEQUENCE</scope>
</reference>
<dbReference type="GO" id="GO:0046872">
    <property type="term" value="F:metal ion binding"/>
    <property type="evidence" value="ECO:0007669"/>
    <property type="project" value="UniProtKB-KW"/>
</dbReference>
<keyword evidence="4" id="KW-0411">Iron-sulfur</keyword>
<evidence type="ECO:0000313" key="8">
    <source>
        <dbReference type="Proteomes" id="UP000677803"/>
    </source>
</evidence>
<dbReference type="PANTHER" id="PTHR46491:SF3">
    <property type="entry name" value="CDGSH IRON-SULFUR DOMAIN-CONTAINING PROTEIN 3, MITOCHONDRIAL"/>
    <property type="match status" value="1"/>
</dbReference>
<protein>
    <submittedName>
        <fullName evidence="7">(Atlantic silverside) hypothetical protein</fullName>
    </submittedName>
</protein>
<name>A0A8S4BAM2_9TELE</name>
<dbReference type="InterPro" id="IPR018967">
    <property type="entry name" value="FeS-contain_CDGSH-typ"/>
</dbReference>
<feature type="domain" description="Iron-binding zinc finger CDGSH type" evidence="6">
    <location>
        <begin position="105"/>
        <end position="142"/>
    </location>
</feature>
<gene>
    <name evidence="7" type="ORF">MMEN_LOCUS14040</name>
</gene>
<evidence type="ECO:0000259" key="6">
    <source>
        <dbReference type="SMART" id="SM00704"/>
    </source>
</evidence>
<evidence type="ECO:0000256" key="3">
    <source>
        <dbReference type="ARBA" id="ARBA00023004"/>
    </source>
</evidence>
<evidence type="ECO:0000256" key="1">
    <source>
        <dbReference type="ARBA" id="ARBA00022714"/>
    </source>
</evidence>
<dbReference type="AlphaFoldDB" id="A0A8S4BAM2"/>
<dbReference type="SMART" id="SM00704">
    <property type="entry name" value="ZnF_CDGSH"/>
    <property type="match status" value="2"/>
</dbReference>
<dbReference type="OrthoDB" id="15717at2759"/>
<comment type="caution">
    <text evidence="7">The sequence shown here is derived from an EMBL/GenBank/DDBJ whole genome shotgun (WGS) entry which is preliminary data.</text>
</comment>
<dbReference type="InterPro" id="IPR052950">
    <property type="entry name" value="CISD"/>
</dbReference>
<keyword evidence="2" id="KW-0479">Metal-binding</keyword>
<keyword evidence="8" id="KW-1185">Reference proteome</keyword>
<evidence type="ECO:0000256" key="2">
    <source>
        <dbReference type="ARBA" id="ARBA00022723"/>
    </source>
</evidence>